<proteinExistence type="predicted"/>
<organism evidence="2 3">
    <name type="scientific">Rugosimonospora africana</name>
    <dbReference type="NCBI Taxonomy" id="556532"/>
    <lineage>
        <taxon>Bacteria</taxon>
        <taxon>Bacillati</taxon>
        <taxon>Actinomycetota</taxon>
        <taxon>Actinomycetes</taxon>
        <taxon>Micromonosporales</taxon>
        <taxon>Micromonosporaceae</taxon>
        <taxon>Rugosimonospora</taxon>
    </lineage>
</organism>
<dbReference type="InterPro" id="IPR015330">
    <property type="entry name" value="DNA_primase/pol_bifunc_N"/>
</dbReference>
<protein>
    <recommendedName>
        <fullName evidence="1">DNA primase/polymerase bifunctional N-terminal domain-containing protein</fullName>
    </recommendedName>
</protein>
<evidence type="ECO:0000259" key="1">
    <source>
        <dbReference type="SMART" id="SM00943"/>
    </source>
</evidence>
<dbReference type="Pfam" id="PF09250">
    <property type="entry name" value="Prim-Pol"/>
    <property type="match status" value="1"/>
</dbReference>
<sequence length="312" mass="32739">MTSTTLALQQIALDHAARGWHVFPLRPGDKRPAFPAHDATRCTGQDPRCRTAGRHVGWEQRATTDPARIRRAWAAAPYNVGVATGPSGLLVVDLDTPKPGQTPPAGLPEGCHDGADMFADLCQHADQPWPATYTVTTGRGGTHLYYRHPAAGPRLRNTAGTLGWLIDTRAAGGYVVAAGSVVNGRPYSVAWSGDPAPLPAWLAERLTPRPLPPQRPVTVELGTGRPAAYLDAAIRQSLQAIATAPEGTLNRTLYGASVALGQLVAGGALDSRDTETLLLNAATAAHHPAGPAVRTIRSGFRAGAARPRSVAA</sequence>
<dbReference type="SMART" id="SM00943">
    <property type="entry name" value="Prim-Pol"/>
    <property type="match status" value="1"/>
</dbReference>
<evidence type="ECO:0000313" key="3">
    <source>
        <dbReference type="Proteomes" id="UP000642748"/>
    </source>
</evidence>
<reference evidence="2" key="1">
    <citation type="submission" date="2021-01" db="EMBL/GenBank/DDBJ databases">
        <title>Whole genome shotgun sequence of Rugosimonospora africana NBRC 104875.</title>
        <authorList>
            <person name="Komaki H."/>
            <person name="Tamura T."/>
        </authorList>
    </citation>
    <scope>NUCLEOTIDE SEQUENCE</scope>
    <source>
        <strain evidence="2">NBRC 104875</strain>
    </source>
</reference>
<feature type="domain" description="DNA primase/polymerase bifunctional N-terminal" evidence="1">
    <location>
        <begin position="12"/>
        <end position="202"/>
    </location>
</feature>
<dbReference type="CDD" id="cd04859">
    <property type="entry name" value="Prim_Pol"/>
    <property type="match status" value="1"/>
</dbReference>
<evidence type="ECO:0000313" key="2">
    <source>
        <dbReference type="EMBL" id="GIH21479.1"/>
    </source>
</evidence>
<dbReference type="RefSeq" id="WP_203924857.1">
    <property type="nucleotide sequence ID" value="NZ_BONZ01000134.1"/>
</dbReference>
<dbReference type="SUPFAM" id="SSF56747">
    <property type="entry name" value="Prim-pol domain"/>
    <property type="match status" value="1"/>
</dbReference>
<dbReference type="Proteomes" id="UP000642748">
    <property type="component" value="Unassembled WGS sequence"/>
</dbReference>
<keyword evidence="3" id="KW-1185">Reference proteome</keyword>
<dbReference type="AlphaFoldDB" id="A0A8J3R474"/>
<accession>A0A8J3R474</accession>
<name>A0A8J3R474_9ACTN</name>
<dbReference type="EMBL" id="BONZ01000134">
    <property type="protein sequence ID" value="GIH21479.1"/>
    <property type="molecule type" value="Genomic_DNA"/>
</dbReference>
<comment type="caution">
    <text evidence="2">The sequence shown here is derived from an EMBL/GenBank/DDBJ whole genome shotgun (WGS) entry which is preliminary data.</text>
</comment>
<gene>
    <name evidence="2" type="ORF">Raf01_96510</name>
</gene>